<reference evidence="2 3" key="1">
    <citation type="submission" date="2018-11" db="EMBL/GenBank/DDBJ databases">
        <authorList>
            <consortium name="Pathogen Informatics"/>
        </authorList>
    </citation>
    <scope>NUCLEOTIDE SEQUENCE [LARGE SCALE GENOMIC DNA]</scope>
</reference>
<evidence type="ECO:0000313" key="3">
    <source>
        <dbReference type="Proteomes" id="UP000271098"/>
    </source>
</evidence>
<proteinExistence type="predicted"/>
<gene>
    <name evidence="2" type="ORF">GPUH_LOCUS25374</name>
</gene>
<protein>
    <submittedName>
        <fullName evidence="2">Uncharacterized protein</fullName>
    </submittedName>
</protein>
<evidence type="ECO:0000313" key="2">
    <source>
        <dbReference type="EMBL" id="VDN44122.1"/>
    </source>
</evidence>
<organism evidence="2 3">
    <name type="scientific">Gongylonema pulchrum</name>
    <dbReference type="NCBI Taxonomy" id="637853"/>
    <lineage>
        <taxon>Eukaryota</taxon>
        <taxon>Metazoa</taxon>
        <taxon>Ecdysozoa</taxon>
        <taxon>Nematoda</taxon>
        <taxon>Chromadorea</taxon>
        <taxon>Rhabditida</taxon>
        <taxon>Spirurina</taxon>
        <taxon>Spiruromorpha</taxon>
        <taxon>Spiruroidea</taxon>
        <taxon>Gongylonematidae</taxon>
        <taxon>Gongylonema</taxon>
    </lineage>
</organism>
<dbReference type="Proteomes" id="UP000271098">
    <property type="component" value="Unassembled WGS sequence"/>
</dbReference>
<sequence length="61" mass="7002">MANSLLNGEVLLSIAREESEEKQNGCVQEDASGRLETPRHRRKMTAADYDFPEDMMKNLFK</sequence>
<dbReference type="EMBL" id="UYRT01104920">
    <property type="protein sequence ID" value="VDN44122.1"/>
    <property type="molecule type" value="Genomic_DNA"/>
</dbReference>
<feature type="region of interest" description="Disordered" evidence="1">
    <location>
        <begin position="18"/>
        <end position="41"/>
    </location>
</feature>
<evidence type="ECO:0000256" key="1">
    <source>
        <dbReference type="SAM" id="MobiDB-lite"/>
    </source>
</evidence>
<accession>A0A3P7RL72</accession>
<keyword evidence="3" id="KW-1185">Reference proteome</keyword>
<name>A0A3P7RL72_9BILA</name>
<dbReference type="AlphaFoldDB" id="A0A3P7RL72"/>